<gene>
    <name evidence="1" type="ORF">RM572_05975</name>
</gene>
<evidence type="ECO:0000313" key="2">
    <source>
        <dbReference type="Proteomes" id="UP001183414"/>
    </source>
</evidence>
<evidence type="ECO:0000313" key="1">
    <source>
        <dbReference type="EMBL" id="MDT0378327.1"/>
    </source>
</evidence>
<dbReference type="PROSITE" id="PS51257">
    <property type="entry name" value="PROKAR_LIPOPROTEIN"/>
    <property type="match status" value="1"/>
</dbReference>
<proteinExistence type="predicted"/>
<protein>
    <recommendedName>
        <fullName evidence="3">DUF3558 domain-containing protein</fullName>
    </recommendedName>
</protein>
<keyword evidence="2" id="KW-1185">Reference proteome</keyword>
<dbReference type="Proteomes" id="UP001183414">
    <property type="component" value="Unassembled WGS sequence"/>
</dbReference>
<comment type="caution">
    <text evidence="1">The sequence shown here is derived from an EMBL/GenBank/DDBJ whole genome shotgun (WGS) entry which is preliminary data.</text>
</comment>
<accession>A0ABU2NMW5</accession>
<reference evidence="2" key="1">
    <citation type="submission" date="2023-07" db="EMBL/GenBank/DDBJ databases">
        <title>30 novel species of actinomycetes from the DSMZ collection.</title>
        <authorList>
            <person name="Nouioui I."/>
        </authorList>
    </citation>
    <scope>NUCLEOTIDE SEQUENCE [LARGE SCALE GENOMIC DNA]</scope>
    <source>
        <strain evidence="2">DSM 42041</strain>
    </source>
</reference>
<sequence>MHNQKATAQSTRFLGSAVAISLSLSACSSTDDLMANAHCSSDVVSSREDAEKILELAPNGIDHLEPRFNESEAQGYTASCTVGDGSGREGLIIYFNAGYLSDVRRPSEKSLRELTEPMTVDGRLARVKSNEPGVGGVSGAASAILYAPCTLSEAGILTPEMREGVIFAGARAENASDPDDLRQRQNTADLALSFLGHAVEACDDPAKLPTSVHVDEA</sequence>
<dbReference type="EMBL" id="JAVREQ010000003">
    <property type="protein sequence ID" value="MDT0378327.1"/>
    <property type="molecule type" value="Genomic_DNA"/>
</dbReference>
<evidence type="ECO:0008006" key="3">
    <source>
        <dbReference type="Google" id="ProtNLM"/>
    </source>
</evidence>
<name>A0ABU2NMW5_9ACTN</name>
<organism evidence="1 2">
    <name type="scientific">Streptomyces hazeniae</name>
    <dbReference type="NCBI Taxonomy" id="3075538"/>
    <lineage>
        <taxon>Bacteria</taxon>
        <taxon>Bacillati</taxon>
        <taxon>Actinomycetota</taxon>
        <taxon>Actinomycetes</taxon>
        <taxon>Kitasatosporales</taxon>
        <taxon>Streptomycetaceae</taxon>
        <taxon>Streptomyces</taxon>
    </lineage>
</organism>